<evidence type="ECO:0000313" key="2">
    <source>
        <dbReference type="Proteomes" id="UP000230423"/>
    </source>
</evidence>
<feature type="non-terminal residue" evidence="1">
    <location>
        <position position="89"/>
    </location>
</feature>
<accession>A0A2G9T5W4</accession>
<sequence>NDGRESVPLRNLYSGHRSTVFLGCRAQHRCIHLQVSREISFSDFGANLFTGFVRYLDEFSHSDITLLELVQAGCSPDSTQLLLFSIDIG</sequence>
<reference evidence="1 2" key="1">
    <citation type="submission" date="2015-09" db="EMBL/GenBank/DDBJ databases">
        <title>Draft genome of the parasitic nematode Teladorsagia circumcincta isolate WARC Sus (inbred).</title>
        <authorList>
            <person name="Mitreva M."/>
        </authorList>
    </citation>
    <scope>NUCLEOTIDE SEQUENCE [LARGE SCALE GENOMIC DNA]</scope>
    <source>
        <strain evidence="1 2">S</strain>
    </source>
</reference>
<keyword evidence="2" id="KW-1185">Reference proteome</keyword>
<feature type="non-terminal residue" evidence="1">
    <location>
        <position position="1"/>
    </location>
</feature>
<evidence type="ECO:0000313" key="1">
    <source>
        <dbReference type="EMBL" id="PIO53367.1"/>
    </source>
</evidence>
<proteinExistence type="predicted"/>
<organism evidence="1 2">
    <name type="scientific">Teladorsagia circumcincta</name>
    <name type="common">Brown stomach worm</name>
    <name type="synonym">Ostertagia circumcincta</name>
    <dbReference type="NCBI Taxonomy" id="45464"/>
    <lineage>
        <taxon>Eukaryota</taxon>
        <taxon>Metazoa</taxon>
        <taxon>Ecdysozoa</taxon>
        <taxon>Nematoda</taxon>
        <taxon>Chromadorea</taxon>
        <taxon>Rhabditida</taxon>
        <taxon>Rhabditina</taxon>
        <taxon>Rhabditomorpha</taxon>
        <taxon>Strongyloidea</taxon>
        <taxon>Trichostrongylidae</taxon>
        <taxon>Teladorsagia</taxon>
    </lineage>
</organism>
<dbReference type="Proteomes" id="UP000230423">
    <property type="component" value="Unassembled WGS sequence"/>
</dbReference>
<protein>
    <submittedName>
        <fullName evidence="1">Uncharacterized protein</fullName>
    </submittedName>
</protein>
<dbReference type="AlphaFoldDB" id="A0A2G9T5W4"/>
<gene>
    <name evidence="1" type="ORF">TELCIR_25300</name>
</gene>
<name>A0A2G9T5W4_TELCI</name>
<dbReference type="EMBL" id="KZ414176">
    <property type="protein sequence ID" value="PIO53367.1"/>
    <property type="molecule type" value="Genomic_DNA"/>
</dbReference>